<sequence>MDHSDTTNQPSIPTFGTGTISAPEIMFSLRDFLFILCLSWRVLSAPLPGILSTNKEFLQINKEFSRKITRDAEKLKNLMCDNHGLCEKSELTLIQEHLQLPDVPLGQCQAGSFSQEGCFSQLSNGLQELQRRVVAMPGHLPEADLQRLEKDISDLLVNIQEEMEAQGITAQSSPSQALPTYSKGFHKKVAMFLILSDLASTMGTLQSLLG</sequence>
<dbReference type="InterPro" id="IPR009079">
    <property type="entry name" value="4_helix_cytokine-like_core"/>
</dbReference>
<dbReference type="SMART" id="SM00126">
    <property type="entry name" value="IL6"/>
    <property type="match status" value="1"/>
</dbReference>
<dbReference type="GO" id="GO:0005125">
    <property type="term" value="F:cytokine activity"/>
    <property type="evidence" value="ECO:0007669"/>
    <property type="project" value="InterPro"/>
</dbReference>
<dbReference type="GO" id="GO:0045639">
    <property type="term" value="P:positive regulation of myeloid cell differentiation"/>
    <property type="evidence" value="ECO:0007669"/>
    <property type="project" value="InterPro"/>
</dbReference>
<dbReference type="InterPro" id="IPR030474">
    <property type="entry name" value="IL-6/GCSF/MGF"/>
</dbReference>
<name>F6X4E9_XENTR</name>
<reference evidence="2" key="3">
    <citation type="submission" date="2016-05" db="EMBL/GenBank/DDBJ databases">
        <title>WGS assembly of Xenopus tropicalis.</title>
        <authorList>
            <person name="Sessions A."/>
            <person name="Jenkins J."/>
            <person name="Mitros T."/>
            <person name="Lyons J.T."/>
            <person name="Dichmann D.S."/>
            <person name="Robert J."/>
            <person name="Harland R.M."/>
            <person name="Rokhsar D.S."/>
        </authorList>
    </citation>
    <scope>NUCLEOTIDE SEQUENCE</scope>
    <source>
        <strain evidence="2">Nigerian</strain>
    </source>
</reference>
<dbReference type="FunFam" id="1.20.1250.10:FF:000098">
    <property type="match status" value="1"/>
</dbReference>
<dbReference type="SUPFAM" id="SSF47266">
    <property type="entry name" value="4-helical cytokines"/>
    <property type="match status" value="1"/>
</dbReference>
<dbReference type="InterPro" id="IPR040117">
    <property type="entry name" value="GCSF/MGF"/>
</dbReference>
<dbReference type="PANTHER" id="PTHR10511">
    <property type="entry name" value="GRANULOCYTE COLONY-STIMULATING FACTOR"/>
    <property type="match status" value="1"/>
</dbReference>
<dbReference type="AlphaFoldDB" id="F6X4E9"/>
<dbReference type="PRINTS" id="PR00433">
    <property type="entry name" value="IL6GCSFMGF"/>
</dbReference>
<dbReference type="Gene3D" id="1.20.1250.10">
    <property type="match status" value="1"/>
</dbReference>
<reference evidence="2" key="1">
    <citation type="submission" date="2009-11" db="EMBL/GenBank/DDBJ databases">
        <authorList>
            <consortium name="US DOE Joint Genome Institute (JGI-PGF)"/>
            <person name="Ottilar R."/>
            <person name="Schmutz J."/>
            <person name="Salamov A."/>
            <person name="Cheng J.F."/>
            <person name="Lucas S."/>
            <person name="Pitluck S."/>
            <person name="Gundlach H."/>
            <person name="Guo Y."/>
            <person name="Haberer G."/>
            <person name="Nasrallah J."/>
            <person name="Mayer K.F.X."/>
            <person name="van de Peer Y."/>
            <person name="Weigel D."/>
            <person name="Grigoriev I.V."/>
        </authorList>
    </citation>
    <scope>NUCLEOTIDE SEQUENCE</scope>
    <source>
        <strain evidence="2">Nigerian</strain>
    </source>
</reference>
<reference evidence="2" key="2">
    <citation type="journal article" date="2010" name="Science">
        <title>The genome of the Western clawed frog Xenopus tropicalis.</title>
        <authorList>
            <person name="Hellsten U."/>
            <person name="Harland R.M."/>
            <person name="Gilchrist M.J."/>
            <person name="Hendrix D."/>
            <person name="Jurka J."/>
            <person name="Kapitonov V."/>
            <person name="Ovcharenko I."/>
            <person name="Putnam N.H."/>
            <person name="Shu S."/>
            <person name="Taher L."/>
            <person name="Blitz I.L."/>
            <person name="Blumberg B."/>
            <person name="Dichmann D.S."/>
            <person name="Dubchak I."/>
            <person name="Amaya E."/>
            <person name="Detter J.C."/>
            <person name="Fletcher R."/>
            <person name="Gerhard D.S."/>
            <person name="Goodstein D."/>
            <person name="Graves T."/>
            <person name="Grigoriev I.V."/>
            <person name="Grimwood J."/>
            <person name="Kawashima T."/>
            <person name="Lindquist E."/>
            <person name="Lucas S.M."/>
            <person name="Mead P.E."/>
            <person name="Mitros T."/>
            <person name="Ogino H."/>
            <person name="Ohta Y."/>
            <person name="Poliakov A.V."/>
            <person name="Pollet N."/>
            <person name="Robert J."/>
            <person name="Salamov A."/>
            <person name="Sater A.K."/>
            <person name="Schmutz J."/>
            <person name="Terry A."/>
            <person name="Vize P.D."/>
            <person name="Warren W.C."/>
            <person name="Wells D."/>
            <person name="Wills A."/>
            <person name="Wilson R.K."/>
            <person name="Zimmerman L.B."/>
            <person name="Zorn A.M."/>
            <person name="Grainger R."/>
            <person name="Grammer T."/>
            <person name="Khokha M.K."/>
            <person name="Richardson P.M."/>
            <person name="Rokhsar D.S."/>
        </authorList>
    </citation>
    <scope>NUCLEOTIDE SEQUENCE [LARGE SCALE GENOMIC DNA]</scope>
    <source>
        <strain evidence="2">Nigerian</strain>
    </source>
</reference>
<dbReference type="Pfam" id="PF16647">
    <property type="entry name" value="GCSF"/>
    <property type="match status" value="1"/>
</dbReference>
<accession>A0A1B8Y9E9</accession>
<organism evidence="2">
    <name type="scientific">Xenopus tropicalis</name>
    <name type="common">Western clawed frog</name>
    <name type="synonym">Silurana tropicalis</name>
    <dbReference type="NCBI Taxonomy" id="8364"/>
    <lineage>
        <taxon>Eukaryota</taxon>
        <taxon>Metazoa</taxon>
        <taxon>Chordata</taxon>
        <taxon>Craniata</taxon>
        <taxon>Vertebrata</taxon>
        <taxon>Euteleostomi</taxon>
        <taxon>Amphibia</taxon>
        <taxon>Batrachia</taxon>
        <taxon>Anura</taxon>
        <taxon>Pipoidea</taxon>
        <taxon>Pipidae</taxon>
        <taxon>Xenopodinae</taxon>
        <taxon>Xenopus</taxon>
        <taxon>Silurana</taxon>
    </lineage>
</organism>
<comment type="similarity">
    <text evidence="1">Belongs to the IL-6 superfamily.</text>
</comment>
<dbReference type="HOGENOM" id="CLU_1514045_0_0_1"/>
<dbReference type="EMBL" id="KV460374">
    <property type="protein sequence ID" value="OCA19598.1"/>
    <property type="molecule type" value="Genomic_DNA"/>
</dbReference>
<dbReference type="GO" id="GO:0006955">
    <property type="term" value="P:immune response"/>
    <property type="evidence" value="ECO:0007669"/>
    <property type="project" value="InterPro"/>
</dbReference>
<gene>
    <name evidence="2" type="ORF">XENTR_v90028490mg</name>
</gene>
<dbReference type="GO" id="GO:0005576">
    <property type="term" value="C:extracellular region"/>
    <property type="evidence" value="ECO:0007669"/>
    <property type="project" value="InterPro"/>
</dbReference>
<accession>F6X4E9</accession>
<evidence type="ECO:0000313" key="2">
    <source>
        <dbReference type="EMBL" id="OCA19598.1"/>
    </source>
</evidence>
<proteinExistence type="inferred from homology"/>
<dbReference type="eggNOG" id="ENOG502SCNA">
    <property type="taxonomic scope" value="Eukaryota"/>
</dbReference>
<protein>
    <submittedName>
        <fullName evidence="2">Uncharacterized protein</fullName>
    </submittedName>
</protein>
<evidence type="ECO:0000256" key="1">
    <source>
        <dbReference type="ARBA" id="ARBA00007432"/>
    </source>
</evidence>
<dbReference type="PANTHER" id="PTHR10511:SF2">
    <property type="entry name" value="GRANULOCYTE COLONY-STIMULATING FACTOR"/>
    <property type="match status" value="1"/>
</dbReference>